<name>A0ABS4F797_9BACL</name>
<protein>
    <submittedName>
        <fullName evidence="3">Pimeloyl-ACP methyl ester carboxylesterase</fullName>
    </submittedName>
</protein>
<evidence type="ECO:0000313" key="4">
    <source>
        <dbReference type="Proteomes" id="UP000706926"/>
    </source>
</evidence>
<dbReference type="InterPro" id="IPR050266">
    <property type="entry name" value="AB_hydrolase_sf"/>
</dbReference>
<evidence type="ECO:0000256" key="1">
    <source>
        <dbReference type="SAM" id="Phobius"/>
    </source>
</evidence>
<keyword evidence="1" id="KW-1133">Transmembrane helix</keyword>
<dbReference type="InterPro" id="IPR000073">
    <property type="entry name" value="AB_hydrolase_1"/>
</dbReference>
<dbReference type="PANTHER" id="PTHR43798">
    <property type="entry name" value="MONOACYLGLYCEROL LIPASE"/>
    <property type="match status" value="1"/>
</dbReference>
<dbReference type="EMBL" id="JAGGKI010000003">
    <property type="protein sequence ID" value="MBP1892083.1"/>
    <property type="molecule type" value="Genomic_DNA"/>
</dbReference>
<dbReference type="SUPFAM" id="SSF53474">
    <property type="entry name" value="alpha/beta-Hydrolases"/>
    <property type="match status" value="1"/>
</dbReference>
<dbReference type="Proteomes" id="UP000706926">
    <property type="component" value="Unassembled WGS sequence"/>
</dbReference>
<dbReference type="RefSeq" id="WP_210094369.1">
    <property type="nucleotide sequence ID" value="NZ_BOSA01000002.1"/>
</dbReference>
<organism evidence="3 4">
    <name type="scientific">Paenibacillus lactis</name>
    <dbReference type="NCBI Taxonomy" id="228574"/>
    <lineage>
        <taxon>Bacteria</taxon>
        <taxon>Bacillati</taxon>
        <taxon>Bacillota</taxon>
        <taxon>Bacilli</taxon>
        <taxon>Bacillales</taxon>
        <taxon>Paenibacillaceae</taxon>
        <taxon>Paenibacillus</taxon>
    </lineage>
</organism>
<dbReference type="PANTHER" id="PTHR43798:SF33">
    <property type="entry name" value="HYDROLASE, PUTATIVE (AFU_ORTHOLOGUE AFUA_2G14860)-RELATED"/>
    <property type="match status" value="1"/>
</dbReference>
<evidence type="ECO:0000313" key="3">
    <source>
        <dbReference type="EMBL" id="MBP1892083.1"/>
    </source>
</evidence>
<reference evidence="3 4" key="1">
    <citation type="submission" date="2021-03" db="EMBL/GenBank/DDBJ databases">
        <title>Genomic Encyclopedia of Type Strains, Phase IV (KMG-IV): sequencing the most valuable type-strain genomes for metagenomic binning, comparative biology and taxonomic classification.</title>
        <authorList>
            <person name="Goeker M."/>
        </authorList>
    </citation>
    <scope>NUCLEOTIDE SEQUENCE [LARGE SCALE GENOMIC DNA]</scope>
    <source>
        <strain evidence="3 4">DSM 15596</strain>
    </source>
</reference>
<dbReference type="InterPro" id="IPR029058">
    <property type="entry name" value="AB_hydrolase_fold"/>
</dbReference>
<keyword evidence="4" id="KW-1185">Reference proteome</keyword>
<feature type="transmembrane region" description="Helical" evidence="1">
    <location>
        <begin position="16"/>
        <end position="37"/>
    </location>
</feature>
<feature type="domain" description="AB hydrolase-1" evidence="2">
    <location>
        <begin position="75"/>
        <end position="329"/>
    </location>
</feature>
<accession>A0ABS4F797</accession>
<keyword evidence="1" id="KW-0812">Transmembrane</keyword>
<dbReference type="Pfam" id="PF12697">
    <property type="entry name" value="Abhydrolase_6"/>
    <property type="match status" value="1"/>
</dbReference>
<sequence length="338" mass="37083">MKKDKKKKRASIWRKLAYGFGSIFAVVVMALVAGFVYESIAAKQAAKDYPPPGKMVDVGGYALHVVKAGSGSPTIVFEAGSGETSLSWRDIPDKLAPYATVVTYDRAGYAWSEKASRERTGDQIVSELYRALKQENIEGPYLMVGHSLGGMYARLFAETYSDEVMGLVLIDARPEDDARDTQAILEAENFAGNPPASTLKLLKQSGILRLFQDDLLKGLVAEEDRGQFINVIAQPSYFEAKEEEAELAHTTEDAIRGQHLGALPVRVIARGLPQDYAQAGISEAGGRKLEEIWQAGQRKMLDISTDSRLIVAERSGHMVIHDQPELVVDTILDVLQGR</sequence>
<evidence type="ECO:0000259" key="2">
    <source>
        <dbReference type="Pfam" id="PF12697"/>
    </source>
</evidence>
<dbReference type="GeneID" id="95403193"/>
<proteinExistence type="predicted"/>
<keyword evidence="1" id="KW-0472">Membrane</keyword>
<gene>
    <name evidence="3" type="ORF">J2Z18_001159</name>
</gene>
<comment type="caution">
    <text evidence="3">The sequence shown here is derived from an EMBL/GenBank/DDBJ whole genome shotgun (WGS) entry which is preliminary data.</text>
</comment>
<dbReference type="Gene3D" id="3.40.50.1820">
    <property type="entry name" value="alpha/beta hydrolase"/>
    <property type="match status" value="1"/>
</dbReference>